<dbReference type="EMBL" id="UGXK01000001">
    <property type="protein sequence ID" value="SUG70145.1"/>
    <property type="molecule type" value="Genomic_DNA"/>
</dbReference>
<reference evidence="2 3" key="1">
    <citation type="submission" date="2018-06" db="EMBL/GenBank/DDBJ databases">
        <authorList>
            <consortium name="Pathogen Informatics"/>
            <person name="Doyle S."/>
        </authorList>
    </citation>
    <scope>NUCLEOTIDE SEQUENCE [LARGE SCALE GENOMIC DNA]</scope>
    <source>
        <strain evidence="2 3">NCTC5798</strain>
    </source>
</reference>
<proteinExistence type="predicted"/>
<gene>
    <name evidence="2" type="ORF">NCTC5798_01247</name>
</gene>
<evidence type="ECO:0000256" key="1">
    <source>
        <dbReference type="SAM" id="MobiDB-lite"/>
    </source>
</evidence>
<evidence type="ECO:0000313" key="3">
    <source>
        <dbReference type="Proteomes" id="UP000255534"/>
    </source>
</evidence>
<sequence length="56" mass="6207">MYAAVTNPPDMCYPLVFPEHFQHTLSHGEATENINAGDKHRDKAQEADPAALTNLQ</sequence>
<name>A0A379UPU5_SALET</name>
<dbReference type="Proteomes" id="UP000255534">
    <property type="component" value="Unassembled WGS sequence"/>
</dbReference>
<organism evidence="2 3">
    <name type="scientific">Salmonella enterica I</name>
    <dbReference type="NCBI Taxonomy" id="59201"/>
    <lineage>
        <taxon>Bacteria</taxon>
        <taxon>Pseudomonadati</taxon>
        <taxon>Pseudomonadota</taxon>
        <taxon>Gammaproteobacteria</taxon>
        <taxon>Enterobacterales</taxon>
        <taxon>Enterobacteriaceae</taxon>
        <taxon>Salmonella</taxon>
    </lineage>
</organism>
<protein>
    <submittedName>
        <fullName evidence="2">Uncharacterized protein</fullName>
    </submittedName>
</protein>
<dbReference type="AlphaFoldDB" id="A0A379UPU5"/>
<feature type="compositionally biased region" description="Basic and acidic residues" evidence="1">
    <location>
        <begin position="37"/>
        <end position="46"/>
    </location>
</feature>
<evidence type="ECO:0000313" key="2">
    <source>
        <dbReference type="EMBL" id="SUG70145.1"/>
    </source>
</evidence>
<accession>A0A379UPU5</accession>
<feature type="region of interest" description="Disordered" evidence="1">
    <location>
        <begin position="27"/>
        <end position="56"/>
    </location>
</feature>